<feature type="domain" description="Putative restriction endonuclease" evidence="1">
    <location>
        <begin position="18"/>
        <end position="191"/>
    </location>
</feature>
<keyword evidence="2" id="KW-0378">Hydrolase</keyword>
<dbReference type="Pfam" id="PF05685">
    <property type="entry name" value="Uma2"/>
    <property type="match status" value="1"/>
</dbReference>
<dbReference type="Gene3D" id="3.90.1570.10">
    <property type="entry name" value="tt1808, chain A"/>
    <property type="match status" value="1"/>
</dbReference>
<protein>
    <submittedName>
        <fullName evidence="2">Uma2 family endonuclease</fullName>
    </submittedName>
</protein>
<dbReference type="GO" id="GO:0004519">
    <property type="term" value="F:endonuclease activity"/>
    <property type="evidence" value="ECO:0007669"/>
    <property type="project" value="UniProtKB-KW"/>
</dbReference>
<keyword evidence="2" id="KW-0255">Endonuclease</keyword>
<accession>A0A3M2LW21</accession>
<sequence>MTQPVWATDPSSLLISEEQYEALSEDVAHSIEVVEGNVIFCQSPTPEHQMVAFRLQTALMAARPSEPCVQVFQDTDMRYAFVNPHITDERKRFTLRRPDLAVLRCIERGSKLTSADVLVAVEITSTNEDTDFVDKKAEYAFQRIPVFLIVVMENTRIHSVEEYRLDWAGRAYRLVTVHRGALTTELPETIKLDVPFSTLEEM</sequence>
<dbReference type="InterPro" id="IPR011335">
    <property type="entry name" value="Restrct_endonuc-II-like"/>
</dbReference>
<proteinExistence type="predicted"/>
<evidence type="ECO:0000259" key="1">
    <source>
        <dbReference type="Pfam" id="PF05685"/>
    </source>
</evidence>
<dbReference type="OrthoDB" id="5524117at2"/>
<dbReference type="InterPro" id="IPR008538">
    <property type="entry name" value="Uma2"/>
</dbReference>
<name>A0A3M2LW21_9ACTN</name>
<keyword evidence="2" id="KW-0540">Nuclease</keyword>
<keyword evidence="3" id="KW-1185">Reference proteome</keyword>
<reference evidence="2 3" key="1">
    <citation type="submission" date="2018-10" db="EMBL/GenBank/DDBJ databases">
        <title>Isolation from soil.</title>
        <authorList>
            <person name="Hu J."/>
        </authorList>
    </citation>
    <scope>NUCLEOTIDE SEQUENCE [LARGE SCALE GENOMIC DNA]</scope>
    <source>
        <strain evidence="2 3">NEAU-Ht49</strain>
    </source>
</reference>
<dbReference type="RefSeq" id="WP_122196343.1">
    <property type="nucleotide sequence ID" value="NZ_JBHSKC010000011.1"/>
</dbReference>
<dbReference type="SUPFAM" id="SSF52980">
    <property type="entry name" value="Restriction endonuclease-like"/>
    <property type="match status" value="1"/>
</dbReference>
<dbReference type="EMBL" id="RFFG01000040">
    <property type="protein sequence ID" value="RMI41681.1"/>
    <property type="molecule type" value="Genomic_DNA"/>
</dbReference>
<dbReference type="Proteomes" id="UP000282674">
    <property type="component" value="Unassembled WGS sequence"/>
</dbReference>
<dbReference type="AlphaFoldDB" id="A0A3M2LW21"/>
<evidence type="ECO:0000313" key="2">
    <source>
        <dbReference type="EMBL" id="RMI41681.1"/>
    </source>
</evidence>
<gene>
    <name evidence="2" type="ORF">EBO15_22180</name>
</gene>
<dbReference type="InterPro" id="IPR012296">
    <property type="entry name" value="Nuclease_put_TT1808"/>
</dbReference>
<comment type="caution">
    <text evidence="2">The sequence shown here is derived from an EMBL/GenBank/DDBJ whole genome shotgun (WGS) entry which is preliminary data.</text>
</comment>
<organism evidence="2 3">
    <name type="scientific">Actinomadura harenae</name>
    <dbReference type="NCBI Taxonomy" id="2483351"/>
    <lineage>
        <taxon>Bacteria</taxon>
        <taxon>Bacillati</taxon>
        <taxon>Actinomycetota</taxon>
        <taxon>Actinomycetes</taxon>
        <taxon>Streptosporangiales</taxon>
        <taxon>Thermomonosporaceae</taxon>
        <taxon>Actinomadura</taxon>
    </lineage>
</organism>
<evidence type="ECO:0000313" key="3">
    <source>
        <dbReference type="Proteomes" id="UP000282674"/>
    </source>
</evidence>